<protein>
    <submittedName>
        <fullName evidence="1">Pullulanase</fullName>
    </submittedName>
</protein>
<dbReference type="RefSeq" id="WP_140689924.1">
    <property type="nucleotide sequence ID" value="NZ_RCZG01000003.1"/>
</dbReference>
<dbReference type="SUPFAM" id="SSF103647">
    <property type="entry name" value="TSP type-3 repeat"/>
    <property type="match status" value="2"/>
</dbReference>
<dbReference type="InterPro" id="IPR028974">
    <property type="entry name" value="TSP_type-3_rpt"/>
</dbReference>
<dbReference type="OrthoDB" id="4762063at2"/>
<gene>
    <name evidence="1" type="ORF">EAH80_09905</name>
</gene>
<accession>A0A502ECE3</accession>
<comment type="caution">
    <text evidence="1">The sequence shown here is derived from an EMBL/GenBank/DDBJ whole genome shotgun (WGS) entry which is preliminary data.</text>
</comment>
<evidence type="ECO:0000313" key="1">
    <source>
        <dbReference type="EMBL" id="TPG35087.1"/>
    </source>
</evidence>
<name>A0A502ECE3_9MYCO</name>
<proteinExistence type="predicted"/>
<reference evidence="1 2" key="1">
    <citation type="journal article" date="2019" name="Environ. Microbiol.">
        <title>Species interactions and distinct microbial communities in high Arctic permafrost affected cryosols are associated with the CH4 and CO2 gas fluxes.</title>
        <authorList>
            <person name="Altshuler I."/>
            <person name="Hamel J."/>
            <person name="Turney S."/>
            <person name="Magnuson E."/>
            <person name="Levesque R."/>
            <person name="Greer C."/>
            <person name="Whyte L.G."/>
        </authorList>
    </citation>
    <scope>NUCLEOTIDE SEQUENCE [LARGE SCALE GENOMIC DNA]</scope>
    <source>
        <strain evidence="1 2">S5.20</strain>
    </source>
</reference>
<dbReference type="EMBL" id="RCZG01000003">
    <property type="protein sequence ID" value="TPG35087.1"/>
    <property type="molecule type" value="Genomic_DNA"/>
</dbReference>
<organism evidence="1 2">
    <name type="scientific">Mycolicibacterium hodleri</name>
    <dbReference type="NCBI Taxonomy" id="49897"/>
    <lineage>
        <taxon>Bacteria</taxon>
        <taxon>Bacillati</taxon>
        <taxon>Actinomycetota</taxon>
        <taxon>Actinomycetes</taxon>
        <taxon>Mycobacteriales</taxon>
        <taxon>Mycobacteriaceae</taxon>
        <taxon>Mycolicibacterium</taxon>
    </lineage>
</organism>
<keyword evidence="2" id="KW-1185">Reference proteome</keyword>
<dbReference type="AlphaFoldDB" id="A0A502ECE3"/>
<dbReference type="Proteomes" id="UP000320095">
    <property type="component" value="Unassembled WGS sequence"/>
</dbReference>
<evidence type="ECO:0000313" key="2">
    <source>
        <dbReference type="Proteomes" id="UP000320095"/>
    </source>
</evidence>
<dbReference type="GO" id="GO:0005509">
    <property type="term" value="F:calcium ion binding"/>
    <property type="evidence" value="ECO:0007669"/>
    <property type="project" value="InterPro"/>
</dbReference>
<sequence>MDYCLGDGDGSATMWSAEMNVDTDEDGVFDALGLDFDGDGRFDDALADSDGDGTADHLLLDLDDDGSAEASFTDDGSGTWVIGVDGRAGQIRWLGLDGVELTGGPLVDFDGDGQVDDRLLDVNRDGLADRVLVADEAYVDTDADGHWDVKLSDVDGDGFADAATQL</sequence>